<dbReference type="Proteomes" id="UP000189339">
    <property type="component" value="Unassembled WGS sequence"/>
</dbReference>
<feature type="compositionally biased region" description="Basic and acidic residues" evidence="1">
    <location>
        <begin position="9"/>
        <end position="21"/>
    </location>
</feature>
<sequence length="74" mass="8023">MASGMQAHTADRASGDGRVREIGQTATMQRDIGRYRRTKGLFAAEGPCGHWVLRQSNLVTDNTCPACQVKSEGD</sequence>
<gene>
    <name evidence="2" type="ORF">BTO32_09725</name>
</gene>
<keyword evidence="3" id="KW-1185">Reference proteome</keyword>
<protein>
    <submittedName>
        <fullName evidence="2">Uncharacterized protein</fullName>
    </submittedName>
</protein>
<reference evidence="2 3" key="1">
    <citation type="submission" date="2016-12" db="EMBL/GenBank/DDBJ databases">
        <title>Marinobacter lutaoensis whole genome sequencing.</title>
        <authorList>
            <person name="Verma A."/>
            <person name="Krishnamurthi S."/>
        </authorList>
    </citation>
    <scope>NUCLEOTIDE SEQUENCE [LARGE SCALE GENOMIC DNA]</scope>
    <source>
        <strain evidence="2 3">T5054</strain>
    </source>
</reference>
<dbReference type="AlphaFoldDB" id="A0A1V2DRL1"/>
<accession>A0A1V2DRL1</accession>
<comment type="caution">
    <text evidence="2">The sequence shown here is derived from an EMBL/GenBank/DDBJ whole genome shotgun (WGS) entry which is preliminary data.</text>
</comment>
<dbReference type="STRING" id="135739.BTO32_09725"/>
<dbReference type="EMBL" id="MSCW01000007">
    <property type="protein sequence ID" value="ONF42971.1"/>
    <property type="molecule type" value="Genomic_DNA"/>
</dbReference>
<evidence type="ECO:0000313" key="2">
    <source>
        <dbReference type="EMBL" id="ONF42971.1"/>
    </source>
</evidence>
<organism evidence="2 3">
    <name type="scientific">Marinobacter lutaoensis</name>
    <dbReference type="NCBI Taxonomy" id="135739"/>
    <lineage>
        <taxon>Bacteria</taxon>
        <taxon>Pseudomonadati</taxon>
        <taxon>Pseudomonadota</taxon>
        <taxon>Gammaproteobacteria</taxon>
        <taxon>Pseudomonadales</taxon>
        <taxon>Marinobacteraceae</taxon>
        <taxon>Marinobacter</taxon>
    </lineage>
</organism>
<name>A0A1V2DRL1_9GAMM</name>
<evidence type="ECO:0000313" key="3">
    <source>
        <dbReference type="Proteomes" id="UP000189339"/>
    </source>
</evidence>
<proteinExistence type="predicted"/>
<evidence type="ECO:0000256" key="1">
    <source>
        <dbReference type="SAM" id="MobiDB-lite"/>
    </source>
</evidence>
<feature type="region of interest" description="Disordered" evidence="1">
    <location>
        <begin position="1"/>
        <end position="25"/>
    </location>
</feature>